<comment type="caution">
    <text evidence="1">The sequence shown here is derived from an EMBL/GenBank/DDBJ whole genome shotgun (WGS) entry which is preliminary data.</text>
</comment>
<dbReference type="Proteomes" id="UP000011717">
    <property type="component" value="Unassembled WGS sequence"/>
</dbReference>
<reference evidence="1 2" key="1">
    <citation type="journal article" date="2013" name="Genome Announc.">
        <title>Draft Genome Sequence of Strain JLT2015T, Belonging to the Family Sphingomonadaceae of the Alphaproteobacteria.</title>
        <authorList>
            <person name="Tang K."/>
            <person name="Liu K."/>
            <person name="Li S."/>
            <person name="Jiao N."/>
        </authorList>
    </citation>
    <scope>NUCLEOTIDE SEQUENCE [LARGE SCALE GENOMIC DNA]</scope>
    <source>
        <strain evidence="1 2">JLT2015</strain>
    </source>
</reference>
<evidence type="ECO:0000313" key="1">
    <source>
        <dbReference type="EMBL" id="EMD83318.1"/>
    </source>
</evidence>
<gene>
    <name evidence="1" type="ORF">C725_1219</name>
</gene>
<proteinExistence type="predicted"/>
<dbReference type="AlphaFoldDB" id="M2U5N9"/>
<accession>M2U5N9</accession>
<dbReference type="EMBL" id="AMRV01000003">
    <property type="protein sequence ID" value="EMD83318.1"/>
    <property type="molecule type" value="Genomic_DNA"/>
</dbReference>
<sequence>MITAHRGRIRFGCYVPTRDEVATQSAEWLQTIIIDWWWESPPDPIPVRNRSTV</sequence>
<evidence type="ECO:0000313" key="2">
    <source>
        <dbReference type="Proteomes" id="UP000011717"/>
    </source>
</evidence>
<keyword evidence="2" id="KW-1185">Reference proteome</keyword>
<organism evidence="1 2">
    <name type="scientific">Pacificimonas flava</name>
    <dbReference type="NCBI Taxonomy" id="1234595"/>
    <lineage>
        <taxon>Bacteria</taxon>
        <taxon>Pseudomonadati</taxon>
        <taxon>Pseudomonadota</taxon>
        <taxon>Alphaproteobacteria</taxon>
        <taxon>Sphingomonadales</taxon>
        <taxon>Sphingosinicellaceae</taxon>
        <taxon>Pacificimonas</taxon>
    </lineage>
</organism>
<protein>
    <submittedName>
        <fullName evidence="1">Uncharacterized protein</fullName>
    </submittedName>
</protein>
<name>M2U5N9_9SPHN</name>